<feature type="transmembrane region" description="Helical" evidence="5">
    <location>
        <begin position="414"/>
        <end position="439"/>
    </location>
</feature>
<evidence type="ECO:0000313" key="7">
    <source>
        <dbReference type="EMBL" id="NYF78034.1"/>
    </source>
</evidence>
<dbReference type="EMBL" id="JACCCW010000001">
    <property type="protein sequence ID" value="NYF78034.1"/>
    <property type="molecule type" value="Genomic_DNA"/>
</dbReference>
<keyword evidence="2 5" id="KW-0812">Transmembrane</keyword>
<comment type="caution">
    <text evidence="7">The sequence shown here is derived from an EMBL/GenBank/DDBJ whole genome shotgun (WGS) entry which is preliminary data.</text>
</comment>
<evidence type="ECO:0000259" key="6">
    <source>
        <dbReference type="Pfam" id="PF00924"/>
    </source>
</evidence>
<protein>
    <submittedName>
        <fullName evidence="7">Small-conductance mechanosensitive channel</fullName>
    </submittedName>
</protein>
<evidence type="ECO:0000256" key="1">
    <source>
        <dbReference type="ARBA" id="ARBA00004370"/>
    </source>
</evidence>
<comment type="subcellular location">
    <subcellularLocation>
        <location evidence="1">Membrane</location>
    </subcellularLocation>
</comment>
<dbReference type="InterPro" id="IPR023408">
    <property type="entry name" value="MscS_beta-dom_sf"/>
</dbReference>
<dbReference type="Pfam" id="PF00924">
    <property type="entry name" value="MS_channel_2nd"/>
    <property type="match status" value="1"/>
</dbReference>
<dbReference type="Gene3D" id="2.30.30.60">
    <property type="match status" value="1"/>
</dbReference>
<evidence type="ECO:0000256" key="5">
    <source>
        <dbReference type="SAM" id="Phobius"/>
    </source>
</evidence>
<dbReference type="AlphaFoldDB" id="A0A7Y9PDU1"/>
<reference evidence="7 8" key="1">
    <citation type="submission" date="2020-07" db="EMBL/GenBank/DDBJ databases">
        <title>Genomic Encyclopedia of Type Strains, Phase IV (KMG-V): Genome sequencing to study the core and pangenomes of soil and plant-associated prokaryotes.</title>
        <authorList>
            <person name="Whitman W."/>
        </authorList>
    </citation>
    <scope>NUCLEOTIDE SEQUENCE [LARGE SCALE GENOMIC DNA]</scope>
    <source>
        <strain evidence="7 8">X4EP2</strain>
    </source>
</reference>
<organism evidence="7 8">
    <name type="scientific">Granulicella arctica</name>
    <dbReference type="NCBI Taxonomy" id="940613"/>
    <lineage>
        <taxon>Bacteria</taxon>
        <taxon>Pseudomonadati</taxon>
        <taxon>Acidobacteriota</taxon>
        <taxon>Terriglobia</taxon>
        <taxon>Terriglobales</taxon>
        <taxon>Acidobacteriaceae</taxon>
        <taxon>Granulicella</taxon>
    </lineage>
</organism>
<dbReference type="GO" id="GO:0008381">
    <property type="term" value="F:mechanosensitive monoatomic ion channel activity"/>
    <property type="evidence" value="ECO:0007669"/>
    <property type="project" value="UniProtKB-ARBA"/>
</dbReference>
<name>A0A7Y9PDU1_9BACT</name>
<evidence type="ECO:0000313" key="8">
    <source>
        <dbReference type="Proteomes" id="UP000589520"/>
    </source>
</evidence>
<dbReference type="Proteomes" id="UP000589520">
    <property type="component" value="Unassembled WGS sequence"/>
</dbReference>
<sequence>MRNKRQLLWIVPAVLLVLCLVGSFVTRGAMADLQFLRSRHGVGQADVVDQRPLQTAQTLFSLAVSAEEQAFAHEAIRVADHEVDQAFAMALRQANTEGRTLTGKALDASNKVTALQQTAKQDQAAVDALVASASARNPGADDDDLDVAKAQLALDKDELDDAQSTLAIVTGDQRGKIQEELAAHEAGMKKYENHAGDGEIAVVSSQRFKTLAGRLKAWFDQRSRISLLEQAKAQADADTASLTTQYGTLQQKATALTGTEKQVQAADAPPIAALPGAVSAQAATAAPARPSRLVLLRRLEAQRNILGILNDRIESQKELSSGYAKWLAQVQLQHQIVVHLLLHSFAWIAFIVLCAVLLSSLISVLVERRVATLSVADRRSMHTFQTVLQLVVQALALLLILLVVFGPPSQMPTILGLATAGLTVVFQDFILAFFGWFVLMGKNGIRVGDWVEINGVGGEVVEIGLFRTALLETGNWTDKGHPTGRRTTFVNKYAISGQYFNFSTTGQWMWDEIKVNIPTSADSYDMIERIHKVVLDETAKDTEQAERELQRASQQHGVTQFSATPSVDMRPASSGIDIVVRYVTRAGDRLEMRNRLYQSVIGLMRVPAPAIEATTGK</sequence>
<feature type="transmembrane region" description="Helical" evidence="5">
    <location>
        <begin position="345"/>
        <end position="366"/>
    </location>
</feature>
<keyword evidence="4 5" id="KW-0472">Membrane</keyword>
<dbReference type="PANTHER" id="PTHR30566">
    <property type="entry name" value="YNAI-RELATED MECHANOSENSITIVE ION CHANNEL"/>
    <property type="match status" value="1"/>
</dbReference>
<dbReference type="SUPFAM" id="SSF50182">
    <property type="entry name" value="Sm-like ribonucleoproteins"/>
    <property type="match status" value="1"/>
</dbReference>
<gene>
    <name evidence="7" type="ORF">HDF17_000321</name>
</gene>
<dbReference type="InterPro" id="IPR010920">
    <property type="entry name" value="LSM_dom_sf"/>
</dbReference>
<feature type="domain" description="Mechanosensitive ion channel MscS" evidence="6">
    <location>
        <begin position="430"/>
        <end position="470"/>
    </location>
</feature>
<dbReference type="GO" id="GO:0016020">
    <property type="term" value="C:membrane"/>
    <property type="evidence" value="ECO:0007669"/>
    <property type="project" value="UniProtKB-SubCell"/>
</dbReference>
<feature type="transmembrane region" description="Helical" evidence="5">
    <location>
        <begin position="387"/>
        <end position="408"/>
    </location>
</feature>
<dbReference type="RefSeq" id="WP_179487117.1">
    <property type="nucleotide sequence ID" value="NZ_JACCCW010000001.1"/>
</dbReference>
<dbReference type="PANTHER" id="PTHR30566:SF5">
    <property type="entry name" value="MECHANOSENSITIVE ION CHANNEL PROTEIN 1, MITOCHONDRIAL-RELATED"/>
    <property type="match status" value="1"/>
</dbReference>
<proteinExistence type="predicted"/>
<accession>A0A7Y9PDU1</accession>
<evidence type="ECO:0000256" key="4">
    <source>
        <dbReference type="ARBA" id="ARBA00023136"/>
    </source>
</evidence>
<dbReference type="InterPro" id="IPR006685">
    <property type="entry name" value="MscS_channel_2nd"/>
</dbReference>
<keyword evidence="8" id="KW-1185">Reference proteome</keyword>
<evidence type="ECO:0000256" key="3">
    <source>
        <dbReference type="ARBA" id="ARBA00022989"/>
    </source>
</evidence>
<keyword evidence="3 5" id="KW-1133">Transmembrane helix</keyword>
<evidence type="ECO:0000256" key="2">
    <source>
        <dbReference type="ARBA" id="ARBA00022692"/>
    </source>
</evidence>